<feature type="region of interest" description="Disordered" evidence="4">
    <location>
        <begin position="416"/>
        <end position="451"/>
    </location>
</feature>
<dbReference type="PANTHER" id="PTHR24153:SF8">
    <property type="entry name" value="FORKED, ISOFORM F"/>
    <property type="match status" value="1"/>
</dbReference>
<dbReference type="OrthoDB" id="7729168at2759"/>
<sequence>MHAPNALFASWYSLRGDSLGYFAAQKNWPSFRRLLSLNPHFASLVDKGRTRLPLEWVAAAFVVPPDDSLIDEPHGDSLMCRERMDLDDSLSNDYEEEEKSDDPWRHYRTRLAYEKDLKGRLEAVDDLLRHNPEQTTTPDARKRVALHRVVAMSTCREVAEKVLACNPEAIEIGDEDGRLPLHIAIIAGRPDQVPDKPGDDDLKEEKEDWSETPDGWERIYGSVLDVAPFLLDAFQDGAKGLDDDQRLPLHYAAAHRHDLVHKLLDAFSDGKYVTDSDGRLPLHYALAFGAPANVISALVVENRLLSRPDDHGYLPLMMPGSSPLMYQNEFQIHGKYPLRYFKHALVKFKEYIHRRRDDYTADGGHHAYIVSLSMTRKEWEMKELAFQKQIEAEQAEREAYRLEAKRKREAAEKHILEKGKAPLTSPPTPPSAGAGGVAGPSKPATSTSTVSFEFAPPPPLAEVACATSPLNDDDNNDDAAAKAKQWWLGGKGKCLSAFDRSVLDFYQYLPEVSTTPSGVKALDSFVLKCKGCHKKFYHDMTTTFNPAKYIAQHVVHCDVAQHVAHCEAVIDAVGEEAYIAFALLAASHGNSNPGKTLQKWLTKASADNGKVGTWKNILDSELAAAKK</sequence>
<keyword evidence="6" id="KW-1185">Reference proteome</keyword>
<keyword evidence="1" id="KW-0677">Repeat</keyword>
<dbReference type="Gene3D" id="1.25.40.20">
    <property type="entry name" value="Ankyrin repeat-containing domain"/>
    <property type="match status" value="1"/>
</dbReference>
<name>A0A830HL62_9CHLO</name>
<organism evidence="5 6">
    <name type="scientific">Pycnococcus provasolii</name>
    <dbReference type="NCBI Taxonomy" id="41880"/>
    <lineage>
        <taxon>Eukaryota</taxon>
        <taxon>Viridiplantae</taxon>
        <taxon>Chlorophyta</taxon>
        <taxon>Pseudoscourfieldiophyceae</taxon>
        <taxon>Pseudoscourfieldiales</taxon>
        <taxon>Pycnococcaceae</taxon>
        <taxon>Pycnococcus</taxon>
    </lineage>
</organism>
<evidence type="ECO:0000256" key="4">
    <source>
        <dbReference type="SAM" id="MobiDB-lite"/>
    </source>
</evidence>
<feature type="coiled-coil region" evidence="3">
    <location>
        <begin position="385"/>
        <end position="412"/>
    </location>
</feature>
<dbReference type="PANTHER" id="PTHR24153">
    <property type="entry name" value="ESPIN"/>
    <property type="match status" value="1"/>
</dbReference>
<evidence type="ECO:0000256" key="1">
    <source>
        <dbReference type="ARBA" id="ARBA00022737"/>
    </source>
</evidence>
<protein>
    <submittedName>
        <fullName evidence="5">Uncharacterized protein</fullName>
    </submittedName>
</protein>
<keyword evidence="3" id="KW-0175">Coiled coil</keyword>
<gene>
    <name evidence="5" type="ORF">PPROV_000612500</name>
</gene>
<dbReference type="SUPFAM" id="SSF48403">
    <property type="entry name" value="Ankyrin repeat"/>
    <property type="match status" value="1"/>
</dbReference>
<evidence type="ECO:0000313" key="5">
    <source>
        <dbReference type="EMBL" id="GHP07383.1"/>
    </source>
</evidence>
<evidence type="ECO:0000313" key="6">
    <source>
        <dbReference type="Proteomes" id="UP000660262"/>
    </source>
</evidence>
<keyword evidence="2" id="KW-0040">ANK repeat</keyword>
<dbReference type="InterPro" id="IPR036770">
    <property type="entry name" value="Ankyrin_rpt-contain_sf"/>
</dbReference>
<feature type="compositionally biased region" description="Basic and acidic residues" evidence="4">
    <location>
        <begin position="192"/>
        <end position="206"/>
    </location>
</feature>
<dbReference type="GO" id="GO:0051017">
    <property type="term" value="P:actin filament bundle assembly"/>
    <property type="evidence" value="ECO:0007669"/>
    <property type="project" value="TreeGrafter"/>
</dbReference>
<evidence type="ECO:0000256" key="3">
    <source>
        <dbReference type="SAM" id="Coils"/>
    </source>
</evidence>
<dbReference type="GO" id="GO:0005737">
    <property type="term" value="C:cytoplasm"/>
    <property type="evidence" value="ECO:0007669"/>
    <property type="project" value="TreeGrafter"/>
</dbReference>
<reference evidence="5" key="1">
    <citation type="submission" date="2020-10" db="EMBL/GenBank/DDBJ databases">
        <title>Unveiling of a novel bifunctional photoreceptor, Dualchrome1, isolated from a cosmopolitan green alga.</title>
        <authorList>
            <person name="Suzuki S."/>
            <person name="Kawachi M."/>
        </authorList>
    </citation>
    <scope>NUCLEOTIDE SEQUENCE</scope>
    <source>
        <strain evidence="5">NIES 2893</strain>
    </source>
</reference>
<evidence type="ECO:0000256" key="2">
    <source>
        <dbReference type="ARBA" id="ARBA00023043"/>
    </source>
</evidence>
<proteinExistence type="predicted"/>
<dbReference type="Proteomes" id="UP000660262">
    <property type="component" value="Unassembled WGS sequence"/>
</dbReference>
<accession>A0A830HL62</accession>
<comment type="caution">
    <text evidence="5">The sequence shown here is derived from an EMBL/GenBank/DDBJ whole genome shotgun (WGS) entry which is preliminary data.</text>
</comment>
<dbReference type="EMBL" id="BNJQ01000016">
    <property type="protein sequence ID" value="GHP07383.1"/>
    <property type="molecule type" value="Genomic_DNA"/>
</dbReference>
<feature type="region of interest" description="Disordered" evidence="4">
    <location>
        <begin position="189"/>
        <end position="210"/>
    </location>
</feature>
<dbReference type="InterPro" id="IPR052420">
    <property type="entry name" value="Espin/Espin-like"/>
</dbReference>
<dbReference type="AlphaFoldDB" id="A0A830HL62"/>
<dbReference type="GO" id="GO:0051015">
    <property type="term" value="F:actin filament binding"/>
    <property type="evidence" value="ECO:0007669"/>
    <property type="project" value="TreeGrafter"/>
</dbReference>